<dbReference type="GeneID" id="40086201"/>
<proteinExistence type="predicted"/>
<evidence type="ECO:0000313" key="1">
    <source>
        <dbReference type="EMBL" id="ASX98770.1"/>
    </source>
</evidence>
<keyword evidence="2" id="KW-1185">Reference proteome</keyword>
<accession>A0A286N313</accession>
<protein>
    <submittedName>
        <fullName evidence="1">Uncharacterized protein</fullName>
    </submittedName>
</protein>
<dbReference type="KEGG" id="vg:40086201"/>
<dbReference type="EMBL" id="MF185718">
    <property type="protein sequence ID" value="ASX98770.1"/>
    <property type="molecule type" value="Genomic_DNA"/>
</dbReference>
<name>A0A286N313_9CAUD</name>
<sequence>MRVRYFNADARPWFVTPAEQAYADSFNTPVVCVCVDSCPESWEDNKCAFCRELDIYDPCPVIGFGCGSACDDLEHCTLEQRKAADS</sequence>
<reference evidence="1 2" key="1">
    <citation type="submission" date="2017-06" db="EMBL/GenBank/DDBJ databases">
        <authorList>
            <person name="Conboy A.J."/>
            <person name="Conboy D.B."/>
            <person name="Kulkosky J."/>
            <person name="Cross T."/>
            <person name="Moy E.A."/>
            <person name="Stoner T.H."/>
            <person name="Garlena R.A."/>
            <person name="Russell D.A."/>
            <person name="Pope W.H."/>
            <person name="Jacobs-Sera D."/>
            <person name="Hatfull G.F."/>
        </authorList>
    </citation>
    <scope>NUCLEOTIDE SEQUENCE [LARGE SCALE GENOMIC DNA]</scope>
</reference>
<organism evidence="1 2">
    <name type="scientific">Arthrobacter phage Colucci</name>
    <dbReference type="NCBI Taxonomy" id="2015834"/>
    <lineage>
        <taxon>Viruses</taxon>
        <taxon>Duplodnaviria</taxon>
        <taxon>Heunggongvirae</taxon>
        <taxon>Uroviricota</taxon>
        <taxon>Caudoviricetes</taxon>
        <taxon>Klausavirus</taxon>
        <taxon>Klausavirus colucci</taxon>
    </lineage>
</organism>
<dbReference type="RefSeq" id="YP_009610115.1">
    <property type="nucleotide sequence ID" value="NC_042000.1"/>
</dbReference>
<gene>
    <name evidence="1" type="primary">101</name>
    <name evidence="1" type="ORF">SEA_COLUCCI_101</name>
</gene>
<evidence type="ECO:0000313" key="2">
    <source>
        <dbReference type="Proteomes" id="UP000225683"/>
    </source>
</evidence>
<dbReference type="Proteomes" id="UP000225683">
    <property type="component" value="Genome"/>
</dbReference>